<accession>A0A194X6L7</accession>
<dbReference type="OrthoDB" id="432970at2759"/>
<dbReference type="InParanoid" id="A0A194X6L7"/>
<dbReference type="SUPFAM" id="SSF48403">
    <property type="entry name" value="Ankyrin repeat"/>
    <property type="match status" value="1"/>
</dbReference>
<proteinExistence type="predicted"/>
<reference evidence="1 2" key="1">
    <citation type="submission" date="2015-10" db="EMBL/GenBank/DDBJ databases">
        <title>Full genome of DAOMC 229536 Phialocephala scopiformis, a fungal endophyte of spruce producing the potent anti-insectan compound rugulosin.</title>
        <authorList>
            <consortium name="DOE Joint Genome Institute"/>
            <person name="Walker A.K."/>
            <person name="Frasz S.L."/>
            <person name="Seifert K.A."/>
            <person name="Miller J.D."/>
            <person name="Mondo S.J."/>
            <person name="Labutti K."/>
            <person name="Lipzen A."/>
            <person name="Dockter R."/>
            <person name="Kennedy M."/>
            <person name="Grigoriev I.V."/>
            <person name="Spatafora J.W."/>
        </authorList>
    </citation>
    <scope>NUCLEOTIDE SEQUENCE [LARGE SCALE GENOMIC DNA]</scope>
    <source>
        <strain evidence="1 2">CBS 120377</strain>
    </source>
</reference>
<dbReference type="Gene3D" id="3.10.450.50">
    <property type="match status" value="1"/>
</dbReference>
<dbReference type="RefSeq" id="XP_018070175.1">
    <property type="nucleotide sequence ID" value="XM_018222649.1"/>
</dbReference>
<dbReference type="AlphaFoldDB" id="A0A194X6L7"/>
<dbReference type="Proteomes" id="UP000070700">
    <property type="component" value="Unassembled WGS sequence"/>
</dbReference>
<organism evidence="1 2">
    <name type="scientific">Mollisia scopiformis</name>
    <name type="common">Conifer needle endophyte fungus</name>
    <name type="synonym">Phialocephala scopiformis</name>
    <dbReference type="NCBI Taxonomy" id="149040"/>
    <lineage>
        <taxon>Eukaryota</taxon>
        <taxon>Fungi</taxon>
        <taxon>Dikarya</taxon>
        <taxon>Ascomycota</taxon>
        <taxon>Pezizomycotina</taxon>
        <taxon>Leotiomycetes</taxon>
        <taxon>Helotiales</taxon>
        <taxon>Mollisiaceae</taxon>
        <taxon>Mollisia</taxon>
    </lineage>
</organism>
<dbReference type="Pfam" id="PF02810">
    <property type="entry name" value="SEC-C"/>
    <property type="match status" value="1"/>
</dbReference>
<keyword evidence="2" id="KW-1185">Reference proteome</keyword>
<evidence type="ECO:0000313" key="2">
    <source>
        <dbReference type="Proteomes" id="UP000070700"/>
    </source>
</evidence>
<dbReference type="Gene3D" id="1.25.40.20">
    <property type="entry name" value="Ankyrin repeat-containing domain"/>
    <property type="match status" value="1"/>
</dbReference>
<name>A0A194X6L7_MOLSC</name>
<evidence type="ECO:0000313" key="1">
    <source>
        <dbReference type="EMBL" id="KUJ15820.1"/>
    </source>
</evidence>
<dbReference type="SUPFAM" id="SSF103642">
    <property type="entry name" value="Sec-C motif"/>
    <property type="match status" value="1"/>
</dbReference>
<dbReference type="InterPro" id="IPR036770">
    <property type="entry name" value="Ankyrin_rpt-contain_sf"/>
</dbReference>
<dbReference type="InterPro" id="IPR004027">
    <property type="entry name" value="SEC_C_motif"/>
</dbReference>
<dbReference type="GeneID" id="28832375"/>
<protein>
    <submittedName>
        <fullName evidence="1">Uncharacterized protein</fullName>
    </submittedName>
</protein>
<dbReference type="EMBL" id="KQ947417">
    <property type="protein sequence ID" value="KUJ15820.1"/>
    <property type="molecule type" value="Genomic_DNA"/>
</dbReference>
<gene>
    <name evidence="1" type="ORF">LY89DRAFT_783089</name>
</gene>
<sequence length="234" mass="25662">MSNLPSGTHVLSGIESQRLRAFCSSETFSASDLDDFAILLQNAEIEETKIPVFNFILQLTILNPPSRPRYLQIARYLALEAEVPVDITDLSGTTTFMYSISTKPYWDKEFAEIMLQGGAQVNQRNRYGCTAAHDIVMARDFSTEGKMKTFDALTFFVEKGGDLDIKDGDGVSARTIGKSVMRMVPELGFVINPTSGHPSMPTAGHGTTAGTKIGRNDPCRCGSKKKYKVCCGKN</sequence>
<dbReference type="KEGG" id="psco:LY89DRAFT_783089"/>